<gene>
    <name evidence="1" type="ORF">LCGC14_2707480</name>
</gene>
<dbReference type="EMBL" id="LAZR01048415">
    <property type="protein sequence ID" value="KKK91982.1"/>
    <property type="molecule type" value="Genomic_DNA"/>
</dbReference>
<sequence>YKFTASVDSAKSLIRPKEEDLFR</sequence>
<proteinExistence type="predicted"/>
<evidence type="ECO:0000313" key="1">
    <source>
        <dbReference type="EMBL" id="KKK91982.1"/>
    </source>
</evidence>
<name>A0A0F8ZDW5_9ZZZZ</name>
<organism evidence="1">
    <name type="scientific">marine sediment metagenome</name>
    <dbReference type="NCBI Taxonomy" id="412755"/>
    <lineage>
        <taxon>unclassified sequences</taxon>
        <taxon>metagenomes</taxon>
        <taxon>ecological metagenomes</taxon>
    </lineage>
</organism>
<feature type="non-terminal residue" evidence="1">
    <location>
        <position position="1"/>
    </location>
</feature>
<reference evidence="1" key="1">
    <citation type="journal article" date="2015" name="Nature">
        <title>Complex archaea that bridge the gap between prokaryotes and eukaryotes.</title>
        <authorList>
            <person name="Spang A."/>
            <person name="Saw J.H."/>
            <person name="Jorgensen S.L."/>
            <person name="Zaremba-Niedzwiedzka K."/>
            <person name="Martijn J."/>
            <person name="Lind A.E."/>
            <person name="van Eijk R."/>
            <person name="Schleper C."/>
            <person name="Guy L."/>
            <person name="Ettema T.J."/>
        </authorList>
    </citation>
    <scope>NUCLEOTIDE SEQUENCE</scope>
</reference>
<dbReference type="AlphaFoldDB" id="A0A0F8ZDW5"/>
<comment type="caution">
    <text evidence="1">The sequence shown here is derived from an EMBL/GenBank/DDBJ whole genome shotgun (WGS) entry which is preliminary data.</text>
</comment>
<accession>A0A0F8ZDW5</accession>
<protein>
    <submittedName>
        <fullName evidence="1">Uncharacterized protein</fullName>
    </submittedName>
</protein>